<reference evidence="2 3" key="1">
    <citation type="submission" date="2020-05" db="EMBL/GenBank/DDBJ databases">
        <title>Erythrobacter mangrovi sp. nov., isolated from rhizosphere soil of mangrove plant (Kandelia candel).</title>
        <authorList>
            <person name="Ye Y.H."/>
        </authorList>
    </citation>
    <scope>NUCLEOTIDE SEQUENCE [LARGE SCALE GENOMIC DNA]</scope>
    <source>
        <strain evidence="2 3">EB310</strain>
    </source>
</reference>
<feature type="transmembrane region" description="Helical" evidence="1">
    <location>
        <begin position="26"/>
        <end position="48"/>
    </location>
</feature>
<keyword evidence="1" id="KW-0812">Transmembrane</keyword>
<gene>
    <name evidence="2" type="ORF">HQR01_03450</name>
</gene>
<evidence type="ECO:0000256" key="1">
    <source>
        <dbReference type="SAM" id="Phobius"/>
    </source>
</evidence>
<name>A0A7D3X8W4_9SPHN</name>
<organism evidence="2 3">
    <name type="scientific">Erythrobacter mangrovi</name>
    <dbReference type="NCBI Taxonomy" id="2739433"/>
    <lineage>
        <taxon>Bacteria</taxon>
        <taxon>Pseudomonadati</taxon>
        <taxon>Pseudomonadota</taxon>
        <taxon>Alphaproteobacteria</taxon>
        <taxon>Sphingomonadales</taxon>
        <taxon>Erythrobacteraceae</taxon>
        <taxon>Erythrobacter/Porphyrobacter group</taxon>
        <taxon>Erythrobacter</taxon>
    </lineage>
</organism>
<dbReference type="EMBL" id="CP053921">
    <property type="protein sequence ID" value="QKG70495.1"/>
    <property type="molecule type" value="Genomic_DNA"/>
</dbReference>
<protein>
    <submittedName>
        <fullName evidence="2">Uncharacterized protein</fullName>
    </submittedName>
</protein>
<accession>A0A7D3X8W4</accession>
<keyword evidence="1" id="KW-1133">Transmembrane helix</keyword>
<sequence length="69" mass="7401">MYKQGEEIHLDDVEASGGSKEGVVRWVLAGGLLLALILMSIVWIIPALTGASDENAEKHDRASELGRPS</sequence>
<dbReference type="Proteomes" id="UP000504693">
    <property type="component" value="Chromosome"/>
</dbReference>
<dbReference type="KEGG" id="emv:HQR01_03450"/>
<keyword evidence="3" id="KW-1185">Reference proteome</keyword>
<proteinExistence type="predicted"/>
<dbReference type="AlphaFoldDB" id="A0A7D3X8W4"/>
<evidence type="ECO:0000313" key="2">
    <source>
        <dbReference type="EMBL" id="QKG70495.1"/>
    </source>
</evidence>
<dbReference type="RefSeq" id="WP_173211767.1">
    <property type="nucleotide sequence ID" value="NZ_CP053921.1"/>
</dbReference>
<keyword evidence="1" id="KW-0472">Membrane</keyword>
<evidence type="ECO:0000313" key="3">
    <source>
        <dbReference type="Proteomes" id="UP000504693"/>
    </source>
</evidence>